<dbReference type="Proteomes" id="UP000507245">
    <property type="component" value="Unassembled WGS sequence"/>
</dbReference>
<reference evidence="2" key="1">
    <citation type="journal article" date="2020" name="Genome Biol.">
        <title>Gamete binning: chromosome-level and haplotype-resolved genome assembly enabled by high-throughput single-cell sequencing of gamete genomes.</title>
        <authorList>
            <person name="Campoy J.A."/>
            <person name="Sun H."/>
            <person name="Goel M."/>
            <person name="Jiao W.-B."/>
            <person name="Folz-Donahue K."/>
            <person name="Wang N."/>
            <person name="Rubio M."/>
            <person name="Liu C."/>
            <person name="Kukat C."/>
            <person name="Ruiz D."/>
            <person name="Huettel B."/>
            <person name="Schneeberger K."/>
        </authorList>
    </citation>
    <scope>NUCLEOTIDE SEQUENCE [LARGE SCALE GENOMIC DNA]</scope>
    <source>
        <strain evidence="2">cv. Rojo Pasion</strain>
    </source>
</reference>
<sequence length="62" mass="7008">MKLDESGIRPNPTPLFAFEGSKARAMRRDTTRHSCRKNSVGNFRGGGRFECLQCDHGERLDP</sequence>
<proteinExistence type="predicted"/>
<organism evidence="1 2">
    <name type="scientific">Prunus armeniaca</name>
    <name type="common">Apricot</name>
    <name type="synonym">Armeniaca vulgaris</name>
    <dbReference type="NCBI Taxonomy" id="36596"/>
    <lineage>
        <taxon>Eukaryota</taxon>
        <taxon>Viridiplantae</taxon>
        <taxon>Streptophyta</taxon>
        <taxon>Embryophyta</taxon>
        <taxon>Tracheophyta</taxon>
        <taxon>Spermatophyta</taxon>
        <taxon>Magnoliopsida</taxon>
        <taxon>eudicotyledons</taxon>
        <taxon>Gunneridae</taxon>
        <taxon>Pentapetalae</taxon>
        <taxon>rosids</taxon>
        <taxon>fabids</taxon>
        <taxon>Rosales</taxon>
        <taxon>Rosaceae</taxon>
        <taxon>Amygdaloideae</taxon>
        <taxon>Amygdaleae</taxon>
        <taxon>Prunus</taxon>
    </lineage>
</organism>
<evidence type="ECO:0000313" key="2">
    <source>
        <dbReference type="Proteomes" id="UP000507245"/>
    </source>
</evidence>
<protein>
    <submittedName>
        <fullName evidence="1">Uncharacterized protein</fullName>
    </submittedName>
</protein>
<name>A0A6J5WKL6_PRUAR</name>
<keyword evidence="2" id="KW-1185">Reference proteome</keyword>
<evidence type="ECO:0000313" key="1">
    <source>
        <dbReference type="EMBL" id="CAB4298768.1"/>
    </source>
</evidence>
<gene>
    <name evidence="1" type="ORF">ORAREDHAP_LOCUS11519</name>
</gene>
<accession>A0A6J5WKL6</accession>
<dbReference type="EMBL" id="CAEKKB010000002">
    <property type="protein sequence ID" value="CAB4298768.1"/>
    <property type="molecule type" value="Genomic_DNA"/>
</dbReference>
<dbReference type="AlphaFoldDB" id="A0A6J5WKL6"/>